<comment type="caution">
    <text evidence="2">The sequence shown here is derived from an EMBL/GenBank/DDBJ whole genome shotgun (WGS) entry which is preliminary data.</text>
</comment>
<evidence type="ECO:0000256" key="1">
    <source>
        <dbReference type="SAM" id="Phobius"/>
    </source>
</evidence>
<proteinExistence type="predicted"/>
<protein>
    <submittedName>
        <fullName evidence="2">Uncharacterized protein</fullName>
    </submittedName>
</protein>
<keyword evidence="3" id="KW-1185">Reference proteome</keyword>
<dbReference type="EMBL" id="JAUEDM010000002">
    <property type="protein sequence ID" value="KAK3324905.1"/>
    <property type="molecule type" value="Genomic_DNA"/>
</dbReference>
<evidence type="ECO:0000313" key="3">
    <source>
        <dbReference type="Proteomes" id="UP001283341"/>
    </source>
</evidence>
<keyword evidence="1" id="KW-0812">Transmembrane</keyword>
<name>A0AAE0MAF2_9PEZI</name>
<organism evidence="2 3">
    <name type="scientific">Apodospora peruviana</name>
    <dbReference type="NCBI Taxonomy" id="516989"/>
    <lineage>
        <taxon>Eukaryota</taxon>
        <taxon>Fungi</taxon>
        <taxon>Dikarya</taxon>
        <taxon>Ascomycota</taxon>
        <taxon>Pezizomycotina</taxon>
        <taxon>Sordariomycetes</taxon>
        <taxon>Sordariomycetidae</taxon>
        <taxon>Sordariales</taxon>
        <taxon>Lasiosphaeriaceae</taxon>
        <taxon>Apodospora</taxon>
    </lineage>
</organism>
<reference evidence="2" key="1">
    <citation type="journal article" date="2023" name="Mol. Phylogenet. Evol.">
        <title>Genome-scale phylogeny and comparative genomics of the fungal order Sordariales.</title>
        <authorList>
            <person name="Hensen N."/>
            <person name="Bonometti L."/>
            <person name="Westerberg I."/>
            <person name="Brannstrom I.O."/>
            <person name="Guillou S."/>
            <person name="Cros-Aarteil S."/>
            <person name="Calhoun S."/>
            <person name="Haridas S."/>
            <person name="Kuo A."/>
            <person name="Mondo S."/>
            <person name="Pangilinan J."/>
            <person name="Riley R."/>
            <person name="LaButti K."/>
            <person name="Andreopoulos B."/>
            <person name="Lipzen A."/>
            <person name="Chen C."/>
            <person name="Yan M."/>
            <person name="Daum C."/>
            <person name="Ng V."/>
            <person name="Clum A."/>
            <person name="Steindorff A."/>
            <person name="Ohm R.A."/>
            <person name="Martin F."/>
            <person name="Silar P."/>
            <person name="Natvig D.O."/>
            <person name="Lalanne C."/>
            <person name="Gautier V."/>
            <person name="Ament-Velasquez S.L."/>
            <person name="Kruys A."/>
            <person name="Hutchinson M.I."/>
            <person name="Powell A.J."/>
            <person name="Barry K."/>
            <person name="Miller A.N."/>
            <person name="Grigoriev I.V."/>
            <person name="Debuchy R."/>
            <person name="Gladieux P."/>
            <person name="Hiltunen Thoren M."/>
            <person name="Johannesson H."/>
        </authorList>
    </citation>
    <scope>NUCLEOTIDE SEQUENCE</scope>
    <source>
        <strain evidence="2">CBS 118394</strain>
    </source>
</reference>
<keyword evidence="1" id="KW-0472">Membrane</keyword>
<evidence type="ECO:0000313" key="2">
    <source>
        <dbReference type="EMBL" id="KAK3324905.1"/>
    </source>
</evidence>
<dbReference type="Proteomes" id="UP001283341">
    <property type="component" value="Unassembled WGS sequence"/>
</dbReference>
<sequence>MSTLVVKLTSISPSLIISIKINTTNININLNLNTIMPSLTNGSSLKGSDIRGSTTSAYTILIFGASCLAAGVSSLLNPESVLEPLGLDQSAIPAMRGNALAAIAMGIYYSLAAYQSNRLFFIATVPMRLLTTSVFWSQGWNATALWEGSCALATAAALLWERY</sequence>
<dbReference type="AlphaFoldDB" id="A0AAE0MAF2"/>
<keyword evidence="1" id="KW-1133">Transmembrane helix</keyword>
<accession>A0AAE0MAF2</accession>
<gene>
    <name evidence="2" type="ORF">B0H66DRAFT_547008</name>
</gene>
<feature type="transmembrane region" description="Helical" evidence="1">
    <location>
        <begin position="56"/>
        <end position="75"/>
    </location>
</feature>
<feature type="transmembrane region" description="Helical" evidence="1">
    <location>
        <begin position="95"/>
        <end position="112"/>
    </location>
</feature>
<reference evidence="2" key="2">
    <citation type="submission" date="2023-06" db="EMBL/GenBank/DDBJ databases">
        <authorList>
            <consortium name="Lawrence Berkeley National Laboratory"/>
            <person name="Haridas S."/>
            <person name="Hensen N."/>
            <person name="Bonometti L."/>
            <person name="Westerberg I."/>
            <person name="Brannstrom I.O."/>
            <person name="Guillou S."/>
            <person name="Cros-Aarteil S."/>
            <person name="Calhoun S."/>
            <person name="Kuo A."/>
            <person name="Mondo S."/>
            <person name="Pangilinan J."/>
            <person name="Riley R."/>
            <person name="Labutti K."/>
            <person name="Andreopoulos B."/>
            <person name="Lipzen A."/>
            <person name="Chen C."/>
            <person name="Yanf M."/>
            <person name="Daum C."/>
            <person name="Ng V."/>
            <person name="Clum A."/>
            <person name="Steindorff A."/>
            <person name="Ohm R."/>
            <person name="Martin F."/>
            <person name="Silar P."/>
            <person name="Natvig D."/>
            <person name="Lalanne C."/>
            <person name="Gautier V."/>
            <person name="Ament-Velasquez S.L."/>
            <person name="Kruys A."/>
            <person name="Hutchinson M.I."/>
            <person name="Powell A.J."/>
            <person name="Barry K."/>
            <person name="Miller A.N."/>
            <person name="Grigoriev I.V."/>
            <person name="Debuchy R."/>
            <person name="Gladieux P."/>
            <person name="Thoren M.H."/>
            <person name="Johannesson H."/>
        </authorList>
    </citation>
    <scope>NUCLEOTIDE SEQUENCE</scope>
    <source>
        <strain evidence="2">CBS 118394</strain>
    </source>
</reference>